<organism evidence="2 3">
    <name type="scientific">Vibrio spartinae</name>
    <dbReference type="NCBI Taxonomy" id="1918945"/>
    <lineage>
        <taxon>Bacteria</taxon>
        <taxon>Pseudomonadati</taxon>
        <taxon>Pseudomonadota</taxon>
        <taxon>Gammaproteobacteria</taxon>
        <taxon>Vibrionales</taxon>
        <taxon>Vibrionaceae</taxon>
        <taxon>Vibrio</taxon>
    </lineage>
</organism>
<evidence type="ECO:0000313" key="1">
    <source>
        <dbReference type="EMBL" id="QMV14727.1"/>
    </source>
</evidence>
<name>A0A1N6M6C6_9VIBR</name>
<accession>A0A1N6M6C6</accession>
<reference evidence="1 4" key="3">
    <citation type="journal article" date="2020" name="J. Nat. Prod.">
        <title>Genomics-Metabolomics Profiling Disclosed Marine Vibrio spartinae 3.6 as a Producer of a New Branched Side Chain Prodigiosin.</title>
        <authorList>
            <person name="Vitale G.A."/>
            <person name="Sciarretta M."/>
            <person name="Palma Esposito F."/>
            <person name="January G.G."/>
            <person name="Giaccio M."/>
            <person name="Bunk B."/>
            <person name="Sproer C."/>
            <person name="Bajerski F."/>
            <person name="Power D."/>
            <person name="Festa C."/>
            <person name="Monti M.C."/>
            <person name="D'Auria M.V."/>
            <person name="de Pascale D."/>
        </authorList>
    </citation>
    <scope>NUCLEOTIDE SEQUENCE [LARGE SCALE GENOMIC DNA]</scope>
    <source>
        <strain evidence="1 4">3.6</strain>
    </source>
</reference>
<dbReference type="OrthoDB" id="6095031at2"/>
<evidence type="ECO:0000313" key="2">
    <source>
        <dbReference type="EMBL" id="SIO94993.1"/>
    </source>
</evidence>
<gene>
    <name evidence="2" type="ORF">VSP9026_02730</name>
    <name evidence="1" type="ORF">Vspart_01996</name>
</gene>
<reference evidence="1" key="2">
    <citation type="submission" date="2019-11" db="EMBL/GenBank/DDBJ databases">
        <authorList>
            <person name="January G."/>
            <person name="Bunk B."/>
        </authorList>
    </citation>
    <scope>NUCLEOTIDE SEQUENCE</scope>
    <source>
        <strain evidence="1">3.6</strain>
    </source>
</reference>
<proteinExistence type="predicted"/>
<protein>
    <submittedName>
        <fullName evidence="1">Major tail sheath protein</fullName>
    </submittedName>
</protein>
<evidence type="ECO:0000313" key="3">
    <source>
        <dbReference type="Proteomes" id="UP000184774"/>
    </source>
</evidence>
<dbReference type="InterPro" id="IPR052042">
    <property type="entry name" value="Tail_sheath_structural"/>
</dbReference>
<dbReference type="RefSeq" id="WP_074373490.1">
    <property type="nucleotide sequence ID" value="NZ_AP024907.1"/>
</dbReference>
<dbReference type="EMBL" id="CP046268">
    <property type="protein sequence ID" value="QMV14727.1"/>
    <property type="molecule type" value="Genomic_DNA"/>
</dbReference>
<dbReference type="AlphaFoldDB" id="A0A1N6M6C6"/>
<dbReference type="Proteomes" id="UP000184774">
    <property type="component" value="Unassembled WGS sequence"/>
</dbReference>
<evidence type="ECO:0000313" key="4">
    <source>
        <dbReference type="Proteomes" id="UP000515264"/>
    </source>
</evidence>
<sequence>MPEIASFVHNGISVVNHPAPPPMGPLGKIVLGIAGTAPDADTSLAKNTPIRIANMADAAKLDMTGEEKGTLWRTCYETFRLVSVPIYVVIVEEGTELSDTVNNVIGKIDVTTGQRTGIQALADCMETPTHISAPGFNTKPVADALAAMGKRLFAIPVGDGPNTNDNEAVAYSQSLGGEGTGYESFYLVDPQVSVYSQAAKGNVSFSGAAIALSCFARVKAWESPAKGGMGALINGTARTIDYNIMDKSTNGDLLNRNGVSYFARTSLGGFSLIGNRCVMGRFVSQVGLEYAIVRKLAKTAQSAMARNLSKSFMDQEITKLNVWLKSLQADETVMGAEVYLHPTLNNVENYRNGEWHIAIKYYGYAPNEHMVYHLIEDTGIVESFLEEVL</sequence>
<reference evidence="2 3" key="1">
    <citation type="submission" date="2016-12" db="EMBL/GenBank/DDBJ databases">
        <authorList>
            <person name="Song W.-J."/>
            <person name="Kurnit D.M."/>
        </authorList>
    </citation>
    <scope>NUCLEOTIDE SEQUENCE [LARGE SCALE GENOMIC DNA]</scope>
    <source>
        <strain evidence="2 3">CECT 9026</strain>
    </source>
</reference>
<dbReference type="PANTHER" id="PTHR35861">
    <property type="match status" value="1"/>
</dbReference>
<keyword evidence="4" id="KW-1185">Reference proteome</keyword>
<dbReference type="Proteomes" id="UP000515264">
    <property type="component" value="Chromosome 1"/>
</dbReference>
<dbReference type="PANTHER" id="PTHR35861:SF1">
    <property type="entry name" value="PHAGE TAIL SHEATH PROTEIN"/>
    <property type="match status" value="1"/>
</dbReference>
<dbReference type="EMBL" id="FSSB01000016">
    <property type="protein sequence ID" value="SIO94993.1"/>
    <property type="molecule type" value="Genomic_DNA"/>
</dbReference>